<keyword evidence="1" id="KW-0808">Transferase</keyword>
<protein>
    <submittedName>
        <fullName evidence="1">Modification methylase</fullName>
    </submittedName>
</protein>
<evidence type="ECO:0000313" key="1">
    <source>
        <dbReference type="EMBL" id="NYS48274.1"/>
    </source>
</evidence>
<gene>
    <name evidence="1" type="ORF">HZY85_08860</name>
</gene>
<organism evidence="1 2">
    <name type="scientific">Gemelliphila palaticanis</name>
    <dbReference type="NCBI Taxonomy" id="81950"/>
    <lineage>
        <taxon>Bacteria</taxon>
        <taxon>Bacillati</taxon>
        <taxon>Bacillota</taxon>
        <taxon>Bacilli</taxon>
        <taxon>Bacillales</taxon>
        <taxon>Gemellaceae</taxon>
        <taxon>Gemelliphila</taxon>
    </lineage>
</organism>
<accession>A0ABX2T154</accession>
<dbReference type="Proteomes" id="UP000531840">
    <property type="component" value="Unassembled WGS sequence"/>
</dbReference>
<keyword evidence="2" id="KW-1185">Reference proteome</keyword>
<proteinExistence type="predicted"/>
<name>A0ABX2T154_9BACL</name>
<dbReference type="GO" id="GO:0008168">
    <property type="term" value="F:methyltransferase activity"/>
    <property type="evidence" value="ECO:0007669"/>
    <property type="project" value="UniProtKB-KW"/>
</dbReference>
<keyword evidence="1" id="KW-0489">Methyltransferase</keyword>
<evidence type="ECO:0000313" key="2">
    <source>
        <dbReference type="Proteomes" id="UP000531840"/>
    </source>
</evidence>
<dbReference type="Pfam" id="PF13651">
    <property type="entry name" value="EcoRI_methylase"/>
    <property type="match status" value="1"/>
</dbReference>
<dbReference type="InterPro" id="IPR025247">
    <property type="entry name" value="EcoRI-like_methylase"/>
</dbReference>
<comment type="caution">
    <text evidence="1">The sequence shown here is derived from an EMBL/GenBank/DDBJ whole genome shotgun (WGS) entry which is preliminary data.</text>
</comment>
<reference evidence="1 2" key="1">
    <citation type="submission" date="2020-07" db="EMBL/GenBank/DDBJ databases">
        <title>MOT database genomes.</title>
        <authorList>
            <person name="Joseph S."/>
            <person name="Aduse-Opoku J."/>
            <person name="Hashim A."/>
            <person name="Wade W."/>
            <person name="Curtis M."/>
        </authorList>
    </citation>
    <scope>NUCLEOTIDE SEQUENCE [LARGE SCALE GENOMIC DNA]</scope>
    <source>
        <strain evidence="1 2">CIP 106318</strain>
    </source>
</reference>
<feature type="non-terminal residue" evidence="1">
    <location>
        <position position="111"/>
    </location>
</feature>
<sequence>MAGNKTLSARNGAALDEWYTQLSDIEAELRHYREHFKGKVVFCNCDDPYESAFFKYFAMNFNHLGLKRLITTCYAGSPISGKQLPLFETAGLRDIQPSLASYKVVISEVPD</sequence>
<dbReference type="EMBL" id="JACBYF010000167">
    <property type="protein sequence ID" value="NYS48274.1"/>
    <property type="molecule type" value="Genomic_DNA"/>
</dbReference>
<dbReference type="GO" id="GO:0032259">
    <property type="term" value="P:methylation"/>
    <property type="evidence" value="ECO:0007669"/>
    <property type="project" value="UniProtKB-KW"/>
</dbReference>